<feature type="transmembrane region" description="Helical" evidence="1">
    <location>
        <begin position="163"/>
        <end position="182"/>
    </location>
</feature>
<keyword evidence="1" id="KW-0472">Membrane</keyword>
<organism evidence="2 3">
    <name type="scientific">Oikopleura dioica</name>
    <name type="common">Tunicate</name>
    <dbReference type="NCBI Taxonomy" id="34765"/>
    <lineage>
        <taxon>Eukaryota</taxon>
        <taxon>Metazoa</taxon>
        <taxon>Chordata</taxon>
        <taxon>Tunicata</taxon>
        <taxon>Appendicularia</taxon>
        <taxon>Copelata</taxon>
        <taxon>Oikopleuridae</taxon>
        <taxon>Oikopleura</taxon>
    </lineage>
</organism>
<evidence type="ECO:0000256" key="1">
    <source>
        <dbReference type="SAM" id="Phobius"/>
    </source>
</evidence>
<keyword evidence="1" id="KW-1133">Transmembrane helix</keyword>
<name>A0ABN7T2P9_OIKDI</name>
<gene>
    <name evidence="2" type="ORF">OKIOD_LOCUS13167</name>
</gene>
<sequence>MVRRMSTQEKRLDYAIYEAKVEKRQQNYLPPVYSSPPMTKIEDAKQAQKIYENGVAELLDQYEEMLVEEGDFLVFATLLNPLMAIPAKWELEKAKDIFNEVNFAAGAGVDYDDSVKVVMLQKKMKKIRDTTEKAKKECYTAIIAVLIMAFAFLVVGWFHIFGILAFLLTILYIVGVSIWFIFGKKLTDKKRDKKQFEKRQDLLLEMMANRLARQIEEDVTDENYL</sequence>
<accession>A0ABN7T2P9</accession>
<proteinExistence type="predicted"/>
<keyword evidence="1" id="KW-0812">Transmembrane</keyword>
<keyword evidence="3" id="KW-1185">Reference proteome</keyword>
<dbReference type="Proteomes" id="UP001158576">
    <property type="component" value="Chromosome 2"/>
</dbReference>
<evidence type="ECO:0000313" key="2">
    <source>
        <dbReference type="EMBL" id="CAG5109934.1"/>
    </source>
</evidence>
<protein>
    <submittedName>
        <fullName evidence="2">Oidioi.mRNA.OKI2018_I69.chr2.g4402.t1.cds</fullName>
    </submittedName>
</protein>
<reference evidence="2 3" key="1">
    <citation type="submission" date="2021-04" db="EMBL/GenBank/DDBJ databases">
        <authorList>
            <person name="Bliznina A."/>
        </authorList>
    </citation>
    <scope>NUCLEOTIDE SEQUENCE [LARGE SCALE GENOMIC DNA]</scope>
</reference>
<feature type="transmembrane region" description="Helical" evidence="1">
    <location>
        <begin position="138"/>
        <end position="157"/>
    </location>
</feature>
<dbReference type="EMBL" id="OU015567">
    <property type="protein sequence ID" value="CAG5109934.1"/>
    <property type="molecule type" value="Genomic_DNA"/>
</dbReference>
<evidence type="ECO:0000313" key="3">
    <source>
        <dbReference type="Proteomes" id="UP001158576"/>
    </source>
</evidence>